<reference evidence="2 3" key="1">
    <citation type="journal article" date="2015" name="Genome Biol.">
        <title>Comparative genomics of Steinernema reveals deeply conserved gene regulatory networks.</title>
        <authorList>
            <person name="Dillman A.R."/>
            <person name="Macchietto M."/>
            <person name="Porter C.F."/>
            <person name="Rogers A."/>
            <person name="Williams B."/>
            <person name="Antoshechkin I."/>
            <person name="Lee M.M."/>
            <person name="Goodwin Z."/>
            <person name="Lu X."/>
            <person name="Lewis E.E."/>
            <person name="Goodrich-Blair H."/>
            <person name="Stock S.P."/>
            <person name="Adams B.J."/>
            <person name="Sternberg P.W."/>
            <person name="Mortazavi A."/>
        </authorList>
    </citation>
    <scope>NUCLEOTIDE SEQUENCE [LARGE SCALE GENOMIC DNA]</scope>
    <source>
        <strain evidence="2 3">ALL</strain>
    </source>
</reference>
<dbReference type="SUPFAM" id="SSF57302">
    <property type="entry name" value="Snake toxin-like"/>
    <property type="match status" value="1"/>
</dbReference>
<accession>A0A4U5P062</accession>
<comment type="caution">
    <text evidence="2">The sequence shown here is derived from an EMBL/GenBank/DDBJ whole genome shotgun (WGS) entry which is preliminary data.</text>
</comment>
<name>A0A4U5P062_STECR</name>
<dbReference type="AlphaFoldDB" id="A0A4U5P062"/>
<protein>
    <recommendedName>
        <fullName evidence="4">UPAR/Ly6 domain-containing protein</fullName>
    </recommendedName>
</protein>
<gene>
    <name evidence="2" type="ORF">L596_013229</name>
</gene>
<keyword evidence="3" id="KW-1185">Reference proteome</keyword>
<evidence type="ECO:0008006" key="4">
    <source>
        <dbReference type="Google" id="ProtNLM"/>
    </source>
</evidence>
<feature type="chain" id="PRO_5020642079" description="UPAR/Ly6 domain-containing protein" evidence="1">
    <location>
        <begin position="20"/>
        <end position="151"/>
    </location>
</feature>
<evidence type="ECO:0000256" key="1">
    <source>
        <dbReference type="SAM" id="SignalP"/>
    </source>
</evidence>
<feature type="signal peptide" evidence="1">
    <location>
        <begin position="1"/>
        <end position="19"/>
    </location>
</feature>
<dbReference type="InterPro" id="IPR045860">
    <property type="entry name" value="Snake_toxin-like_sf"/>
</dbReference>
<sequence>MHFMLLISTFLATLTFTSGIMCWYSNNSTNRTEVWCRSPFCLYFKKTGGEEVEIIGCGNHCRQVADRRIDLALVYFDKSGIAEFSCCDTDLCNTSAYANAEAKKKRRKFKAKGKMRNLNASDDAKETKNSLGRTYSLRIAACVVLFASLFQ</sequence>
<evidence type="ECO:0000313" key="3">
    <source>
        <dbReference type="Proteomes" id="UP000298663"/>
    </source>
</evidence>
<reference evidence="2 3" key="2">
    <citation type="journal article" date="2019" name="G3 (Bethesda)">
        <title>Hybrid Assembly of the Genome of the Entomopathogenic Nematode Steinernema carpocapsae Identifies the X-Chromosome.</title>
        <authorList>
            <person name="Serra L."/>
            <person name="Macchietto M."/>
            <person name="Macias-Munoz A."/>
            <person name="McGill C.J."/>
            <person name="Rodriguez I.M."/>
            <person name="Rodriguez B."/>
            <person name="Murad R."/>
            <person name="Mortazavi A."/>
        </authorList>
    </citation>
    <scope>NUCLEOTIDE SEQUENCE [LARGE SCALE GENOMIC DNA]</scope>
    <source>
        <strain evidence="2 3">ALL</strain>
    </source>
</reference>
<organism evidence="2 3">
    <name type="scientific">Steinernema carpocapsae</name>
    <name type="common">Entomopathogenic nematode</name>
    <dbReference type="NCBI Taxonomy" id="34508"/>
    <lineage>
        <taxon>Eukaryota</taxon>
        <taxon>Metazoa</taxon>
        <taxon>Ecdysozoa</taxon>
        <taxon>Nematoda</taxon>
        <taxon>Chromadorea</taxon>
        <taxon>Rhabditida</taxon>
        <taxon>Tylenchina</taxon>
        <taxon>Panagrolaimomorpha</taxon>
        <taxon>Strongyloidoidea</taxon>
        <taxon>Steinernematidae</taxon>
        <taxon>Steinernema</taxon>
    </lineage>
</organism>
<dbReference type="Proteomes" id="UP000298663">
    <property type="component" value="Unassembled WGS sequence"/>
</dbReference>
<evidence type="ECO:0000313" key="2">
    <source>
        <dbReference type="EMBL" id="TKR89071.1"/>
    </source>
</evidence>
<keyword evidence="1" id="KW-0732">Signal</keyword>
<dbReference type="EMBL" id="AZBU02000003">
    <property type="protein sequence ID" value="TKR89071.1"/>
    <property type="molecule type" value="Genomic_DNA"/>
</dbReference>
<proteinExistence type="predicted"/>